<dbReference type="EMBL" id="JAXUIC010000011">
    <property type="protein sequence ID" value="KAK4564603.1"/>
    <property type="molecule type" value="Genomic_DNA"/>
</dbReference>
<evidence type="ECO:0000313" key="2">
    <source>
        <dbReference type="EMBL" id="KAK4564603.1"/>
    </source>
</evidence>
<dbReference type="Proteomes" id="UP001324115">
    <property type="component" value="Unassembled WGS sequence"/>
</dbReference>
<gene>
    <name evidence="2" type="ORF">RGQ29_006609</name>
</gene>
<sequence length="535" mass="61331">MATLCSSVGAGITWARHWSDVVFPAVFVINWSRHLRQLPPILWSSWSPMTTIEVCLFMVSSSEVKIACPLISFLFARLRGFLGVFPHLENFISEGNSLGVVVADLLPLLRQSIDWFWDLGDTAVSTLREVRAFYTLNEECGLDDDTLGRFKDRFQFLERVRVRLPSKGERACNFFPREVYFYESSFACGLRFPVHPFLMELLDHFGIAPGQLMPNSWRIVVSCMGIWLAVMDRDMLGVDKLVYLYYLKASKEYGYYKLVPWERRTRIIRGLPSSFRYWKSRFFFVSGDDFETPSSRVWGELPRLHPKTRPKLKSRYKERVQQAIDYARMIESWDDLVDSRTLAFYCLGPNPSAFVLRNLNIEGKKKMTTKFNKDMYTKMRAKKDEPLSNIGKKTVRITGRGSPAVLATSITLVASSMETTRTASPLTSIEELLTPVSKRPRLSSKEKEKVDPRTSTIWSDKRLAVDRAHGVITAEDLKVFSGVPFNTVASHHIHRLVQVLGESLHITSEYFTLEAKVAYLTSKMEAMEAETSKLK</sequence>
<dbReference type="InterPro" id="IPR007321">
    <property type="entry name" value="Transposase_28"/>
</dbReference>
<accession>A0AAN7I937</accession>
<evidence type="ECO:0000259" key="1">
    <source>
        <dbReference type="Pfam" id="PF04195"/>
    </source>
</evidence>
<organism evidence="2 3">
    <name type="scientific">Quercus rubra</name>
    <name type="common">Northern red oak</name>
    <name type="synonym">Quercus borealis</name>
    <dbReference type="NCBI Taxonomy" id="3512"/>
    <lineage>
        <taxon>Eukaryota</taxon>
        <taxon>Viridiplantae</taxon>
        <taxon>Streptophyta</taxon>
        <taxon>Embryophyta</taxon>
        <taxon>Tracheophyta</taxon>
        <taxon>Spermatophyta</taxon>
        <taxon>Magnoliopsida</taxon>
        <taxon>eudicotyledons</taxon>
        <taxon>Gunneridae</taxon>
        <taxon>Pentapetalae</taxon>
        <taxon>rosids</taxon>
        <taxon>fabids</taxon>
        <taxon>Fagales</taxon>
        <taxon>Fagaceae</taxon>
        <taxon>Quercus</taxon>
    </lineage>
</organism>
<evidence type="ECO:0000313" key="3">
    <source>
        <dbReference type="Proteomes" id="UP001324115"/>
    </source>
</evidence>
<dbReference type="Pfam" id="PF04195">
    <property type="entry name" value="Transposase_28"/>
    <property type="match status" value="1"/>
</dbReference>
<keyword evidence="3" id="KW-1185">Reference proteome</keyword>
<reference evidence="2 3" key="1">
    <citation type="journal article" date="2023" name="G3 (Bethesda)">
        <title>A haplotype-resolved chromosome-scale genome for Quercus rubra L. provides insights into the genetics of adaptive traits for red oak species.</title>
        <authorList>
            <person name="Kapoor B."/>
            <person name="Jenkins J."/>
            <person name="Schmutz J."/>
            <person name="Zhebentyayeva T."/>
            <person name="Kuelheim C."/>
            <person name="Coggeshall M."/>
            <person name="Heim C."/>
            <person name="Lasky J.R."/>
            <person name="Leites L."/>
            <person name="Islam-Faridi N."/>
            <person name="Romero-Severson J."/>
            <person name="DeLeo V.L."/>
            <person name="Lucas S.M."/>
            <person name="Lazic D."/>
            <person name="Gailing O."/>
            <person name="Carlson J."/>
            <person name="Staton M."/>
        </authorList>
    </citation>
    <scope>NUCLEOTIDE SEQUENCE [LARGE SCALE GENOMIC DNA]</scope>
    <source>
        <strain evidence="2">Pseudo-F2</strain>
    </source>
</reference>
<feature type="domain" description="Transposase (putative) gypsy type" evidence="1">
    <location>
        <begin position="182"/>
        <end position="220"/>
    </location>
</feature>
<comment type="caution">
    <text evidence="2">The sequence shown here is derived from an EMBL/GenBank/DDBJ whole genome shotgun (WGS) entry which is preliminary data.</text>
</comment>
<protein>
    <recommendedName>
        <fullName evidence="1">Transposase (putative) gypsy type domain-containing protein</fullName>
    </recommendedName>
</protein>
<name>A0AAN7I937_QUERU</name>
<dbReference type="PANTHER" id="PTHR31099">
    <property type="entry name" value="OS06G0165300 PROTEIN"/>
    <property type="match status" value="1"/>
</dbReference>
<proteinExistence type="predicted"/>
<dbReference type="AlphaFoldDB" id="A0AAN7I937"/>
<dbReference type="PANTHER" id="PTHR31099:SF28">
    <property type="entry name" value="F5J5.12"/>
    <property type="match status" value="1"/>
</dbReference>